<dbReference type="CDD" id="cd00082">
    <property type="entry name" value="HisKA"/>
    <property type="match status" value="1"/>
</dbReference>
<dbReference type="Pfam" id="PF02518">
    <property type="entry name" value="HATPase_c"/>
    <property type="match status" value="1"/>
</dbReference>
<dbReference type="SUPFAM" id="SSF47384">
    <property type="entry name" value="Homodimeric domain of signal transducing histidine kinase"/>
    <property type="match status" value="1"/>
</dbReference>
<dbReference type="GO" id="GO:0000155">
    <property type="term" value="F:phosphorelay sensor kinase activity"/>
    <property type="evidence" value="ECO:0007669"/>
    <property type="project" value="InterPro"/>
</dbReference>
<evidence type="ECO:0000256" key="4">
    <source>
        <dbReference type="ARBA" id="ARBA00022679"/>
    </source>
</evidence>
<sequence length="1050" mass="116594">MGNAETDEDSTAARPDELVQNLPGGLIWEADAAAIHFSFVSESAAAMLGYPVGQWRAEDGFLKKHVHPEDWGRVLETLYEAAASGSIQACEHRMFKSDGSTLWVHTSVQRSSRSNGALLLTGLTVDITQGKQTEHARRDAEAHSQLLLENLRDYGVFMLSLEGKVASWTPGAQRLKGYRADEVLGAPLTQFFPANELEKGTPQRLLEQAELERKAEYEGWLVRKGGGLFWGNVILSAVTDERGRLRGFSNVARDLTPRKRAEQALRESEEHFRLLVESQDYGVFMLSPDGAIETWNRGAQRLEGYRSHEIIGSPMSGLFPRDEAEGGLSRRLLESASREGKADYEGWLVRKGGESFWGLVTVSAVEDEGGRLRGFSMLARDVTRRKQTEEELRRSEEYFRLLVGSVQDYGVFMLSLDGAIESWNQGAQRLKGYRAQEIVGSSISRFFPPEELAKDTPQRLFQDALLKGTATYEGWLVRKDGNRFWAIVTLSVVEDEHGRIRGVSNVARDLSERKKVEDALRESEERLRLLVDSVQDYGVFMVSPDGQVASWSPGAERIQGYRVEEAMGAPLSRFFPPEQVENGTPERLIQEAVARGRAEYEGWLVRKGGATFWANVILGAVMDRHGHLRGFSNVTRDLTERMRTERAMTFLADVGTVLAGSLDYRTTLDRVVRLATRAVAQACIVEMIEGQSIQPVAVAHVHPDQERIIHEAVRSMPSQPRMGHGVAHVVQTGQPELRSGLSDVSGLGEALGIAEPNLLRGIGSQSYMCVPLTARGKTFGAMLFLAEPGRHYVSDDLLLAEELARRAALAIDNARLYEQAQTAIRMREEILAIVSHDLRSPMSMIQMGADQLLSESNGSEQQAMTIRTAGKIRRASVRMIHLIRDLLDFSSIEAGQLRIEVAEHDADELVTEVLEALQSNAAEKGIRLVREGEHSHLRVQCDRERIVQVFSNLIGNAIKFTAEGGSVMIQIRLEVDRAVFSVSDTGPGISEEDLSHIFDRYWQAARRARESFGLGLAISKAIIESHGGEIWVESTVGQGTTFFFSLPLGS</sequence>
<accession>S9PEK7</accession>
<dbReference type="PRINTS" id="PR00344">
    <property type="entry name" value="BCTRLSENSOR"/>
</dbReference>
<dbReference type="SMART" id="SM00086">
    <property type="entry name" value="PAC"/>
    <property type="match status" value="5"/>
</dbReference>
<keyword evidence="5" id="KW-0418">Kinase</keyword>
<dbReference type="InterPro" id="IPR001610">
    <property type="entry name" value="PAC"/>
</dbReference>
<dbReference type="Pfam" id="PF08447">
    <property type="entry name" value="PAS_3"/>
    <property type="match status" value="1"/>
</dbReference>
<dbReference type="InterPro" id="IPR052162">
    <property type="entry name" value="Sensor_kinase/Photoreceptor"/>
</dbReference>
<feature type="domain" description="PAC" evidence="9">
    <location>
        <begin position="215"/>
        <end position="267"/>
    </location>
</feature>
<feature type="domain" description="PAS" evidence="8">
    <location>
        <begin position="395"/>
        <end position="468"/>
    </location>
</feature>
<reference evidence="10" key="1">
    <citation type="submission" date="2013-05" db="EMBL/GenBank/DDBJ databases">
        <title>Genome assembly of Cystobacter fuscus DSM 2262.</title>
        <authorList>
            <person name="Sharma G."/>
            <person name="Khatri I."/>
            <person name="Kaur C."/>
            <person name="Mayilraj S."/>
            <person name="Subramanian S."/>
        </authorList>
    </citation>
    <scope>NUCLEOTIDE SEQUENCE [LARGE SCALE GENOMIC DNA]</scope>
    <source>
        <strain evidence="10">DSM 2262</strain>
    </source>
</reference>
<dbReference type="InterPro" id="IPR000700">
    <property type="entry name" value="PAS-assoc_C"/>
</dbReference>
<dbReference type="InterPro" id="IPR029016">
    <property type="entry name" value="GAF-like_dom_sf"/>
</dbReference>
<dbReference type="SUPFAM" id="SSF55874">
    <property type="entry name" value="ATPase domain of HSP90 chaperone/DNA topoisomerase II/histidine kinase"/>
    <property type="match status" value="1"/>
</dbReference>
<gene>
    <name evidence="10" type="ORF">D187_001446</name>
</gene>
<feature type="domain" description="PAS" evidence="8">
    <location>
        <begin position="523"/>
        <end position="596"/>
    </location>
</feature>
<evidence type="ECO:0000259" key="7">
    <source>
        <dbReference type="PROSITE" id="PS50109"/>
    </source>
</evidence>
<dbReference type="OrthoDB" id="5499652at2"/>
<keyword evidence="6" id="KW-0175">Coiled coil</keyword>
<evidence type="ECO:0000256" key="1">
    <source>
        <dbReference type="ARBA" id="ARBA00000085"/>
    </source>
</evidence>
<proteinExistence type="predicted"/>
<dbReference type="CDD" id="cd00130">
    <property type="entry name" value="PAS"/>
    <property type="match status" value="5"/>
</dbReference>
<feature type="domain" description="PAS" evidence="8">
    <location>
        <begin position="268"/>
        <end position="312"/>
    </location>
</feature>
<evidence type="ECO:0000256" key="5">
    <source>
        <dbReference type="ARBA" id="ARBA00022777"/>
    </source>
</evidence>
<comment type="caution">
    <text evidence="10">The sequence shown here is derived from an EMBL/GenBank/DDBJ whole genome shotgun (WGS) entry which is preliminary data.</text>
</comment>
<protein>
    <recommendedName>
        <fullName evidence="2">histidine kinase</fullName>
        <ecNumber evidence="2">2.7.13.3</ecNumber>
    </recommendedName>
</protein>
<dbReference type="NCBIfam" id="TIGR00229">
    <property type="entry name" value="sensory_box"/>
    <property type="match status" value="5"/>
</dbReference>
<evidence type="ECO:0000313" key="11">
    <source>
        <dbReference type="Proteomes" id="UP000011682"/>
    </source>
</evidence>
<dbReference type="PANTHER" id="PTHR43304:SF1">
    <property type="entry name" value="PAC DOMAIN-CONTAINING PROTEIN"/>
    <property type="match status" value="1"/>
</dbReference>
<dbReference type="CDD" id="cd16922">
    <property type="entry name" value="HATPase_EvgS-ArcB-TorS-like"/>
    <property type="match status" value="1"/>
</dbReference>
<feature type="domain" description="PAS" evidence="8">
    <location>
        <begin position="27"/>
        <end position="85"/>
    </location>
</feature>
<dbReference type="Gene3D" id="3.30.565.10">
    <property type="entry name" value="Histidine kinase-like ATPase, C-terminal domain"/>
    <property type="match status" value="1"/>
</dbReference>
<dbReference type="SMART" id="SM00388">
    <property type="entry name" value="HisKA"/>
    <property type="match status" value="1"/>
</dbReference>
<dbReference type="eggNOG" id="COG2205">
    <property type="taxonomic scope" value="Bacteria"/>
</dbReference>
<dbReference type="Gene3D" id="3.30.450.20">
    <property type="entry name" value="PAS domain"/>
    <property type="match status" value="5"/>
</dbReference>
<evidence type="ECO:0000256" key="3">
    <source>
        <dbReference type="ARBA" id="ARBA00022553"/>
    </source>
</evidence>
<dbReference type="SUPFAM" id="SSF55785">
    <property type="entry name" value="PYP-like sensor domain (PAS domain)"/>
    <property type="match status" value="5"/>
</dbReference>
<feature type="domain" description="PAC" evidence="9">
    <location>
        <begin position="342"/>
        <end position="394"/>
    </location>
</feature>
<comment type="catalytic activity">
    <reaction evidence="1">
        <text>ATP + protein L-histidine = ADP + protein N-phospho-L-histidine.</text>
        <dbReference type="EC" id="2.7.13.3"/>
    </reaction>
</comment>
<name>S9PEK7_CYSF2</name>
<dbReference type="AlphaFoldDB" id="S9PEK7"/>
<dbReference type="Pfam" id="PF13426">
    <property type="entry name" value="PAS_9"/>
    <property type="match status" value="4"/>
</dbReference>
<organism evidence="10 11">
    <name type="scientific">Cystobacter fuscus (strain ATCC 25194 / DSM 2262 / NBRC 100088 / M29)</name>
    <dbReference type="NCBI Taxonomy" id="1242864"/>
    <lineage>
        <taxon>Bacteria</taxon>
        <taxon>Pseudomonadati</taxon>
        <taxon>Myxococcota</taxon>
        <taxon>Myxococcia</taxon>
        <taxon>Myxococcales</taxon>
        <taxon>Cystobacterineae</taxon>
        <taxon>Archangiaceae</taxon>
        <taxon>Cystobacter</taxon>
    </lineage>
</organism>
<dbReference type="Pfam" id="PF01590">
    <property type="entry name" value="GAF"/>
    <property type="match status" value="1"/>
</dbReference>
<dbReference type="PANTHER" id="PTHR43304">
    <property type="entry name" value="PHYTOCHROME-LIKE PROTEIN CPH1"/>
    <property type="match status" value="1"/>
</dbReference>
<dbReference type="InterPro" id="IPR003018">
    <property type="entry name" value="GAF"/>
</dbReference>
<keyword evidence="4" id="KW-0808">Transferase</keyword>
<dbReference type="PROSITE" id="PS50109">
    <property type="entry name" value="HIS_KIN"/>
    <property type="match status" value="1"/>
</dbReference>
<feature type="domain" description="PAC" evidence="9">
    <location>
        <begin position="88"/>
        <end position="139"/>
    </location>
</feature>
<keyword evidence="11" id="KW-1185">Reference proteome</keyword>
<dbReference type="eggNOG" id="COG2202">
    <property type="taxonomic scope" value="Bacteria"/>
</dbReference>
<feature type="domain" description="PAC" evidence="9">
    <location>
        <begin position="598"/>
        <end position="650"/>
    </location>
</feature>
<dbReference type="InterPro" id="IPR005467">
    <property type="entry name" value="His_kinase_dom"/>
</dbReference>
<feature type="domain" description="PAC" evidence="9">
    <location>
        <begin position="470"/>
        <end position="522"/>
    </location>
</feature>
<dbReference type="eggNOG" id="COG5000">
    <property type="taxonomic scope" value="Bacteria"/>
</dbReference>
<dbReference type="SMART" id="SM00065">
    <property type="entry name" value="GAF"/>
    <property type="match status" value="1"/>
</dbReference>
<evidence type="ECO:0000313" key="10">
    <source>
        <dbReference type="EMBL" id="EPX60797.1"/>
    </source>
</evidence>
<dbReference type="Gene3D" id="3.30.450.40">
    <property type="match status" value="1"/>
</dbReference>
<dbReference type="FunFam" id="3.30.565.10:FF:000006">
    <property type="entry name" value="Sensor histidine kinase WalK"/>
    <property type="match status" value="1"/>
</dbReference>
<evidence type="ECO:0000259" key="8">
    <source>
        <dbReference type="PROSITE" id="PS50112"/>
    </source>
</evidence>
<dbReference type="PROSITE" id="PS50112">
    <property type="entry name" value="PAS"/>
    <property type="match status" value="5"/>
</dbReference>
<dbReference type="SUPFAM" id="SSF55781">
    <property type="entry name" value="GAF domain-like"/>
    <property type="match status" value="1"/>
</dbReference>
<evidence type="ECO:0000256" key="2">
    <source>
        <dbReference type="ARBA" id="ARBA00012438"/>
    </source>
</evidence>
<dbReference type="InterPro" id="IPR004358">
    <property type="entry name" value="Sig_transdc_His_kin-like_C"/>
</dbReference>
<dbReference type="InterPro" id="IPR036097">
    <property type="entry name" value="HisK_dim/P_sf"/>
</dbReference>
<evidence type="ECO:0000256" key="6">
    <source>
        <dbReference type="SAM" id="Coils"/>
    </source>
</evidence>
<dbReference type="SMART" id="SM00387">
    <property type="entry name" value="HATPase_c"/>
    <property type="match status" value="1"/>
</dbReference>
<feature type="domain" description="PAS" evidence="8">
    <location>
        <begin position="140"/>
        <end position="185"/>
    </location>
</feature>
<dbReference type="InterPro" id="IPR000014">
    <property type="entry name" value="PAS"/>
</dbReference>
<dbReference type="InterPro" id="IPR013655">
    <property type="entry name" value="PAS_fold_3"/>
</dbReference>
<dbReference type="SMART" id="SM00091">
    <property type="entry name" value="PAS"/>
    <property type="match status" value="5"/>
</dbReference>
<evidence type="ECO:0000259" key="9">
    <source>
        <dbReference type="PROSITE" id="PS50113"/>
    </source>
</evidence>
<dbReference type="PROSITE" id="PS50113">
    <property type="entry name" value="PAC"/>
    <property type="match status" value="5"/>
</dbReference>
<keyword evidence="3" id="KW-0597">Phosphoprotein</keyword>
<dbReference type="InterPro" id="IPR036890">
    <property type="entry name" value="HATPase_C_sf"/>
</dbReference>
<dbReference type="EMBL" id="ANAH02000011">
    <property type="protein sequence ID" value="EPX60797.1"/>
    <property type="molecule type" value="Genomic_DNA"/>
</dbReference>
<dbReference type="Gene3D" id="1.10.287.130">
    <property type="match status" value="1"/>
</dbReference>
<dbReference type="EC" id="2.7.13.3" evidence="2"/>
<dbReference type="RefSeq" id="WP_002626587.1">
    <property type="nucleotide sequence ID" value="NZ_ANAH02000011.1"/>
</dbReference>
<dbReference type="InterPro" id="IPR003594">
    <property type="entry name" value="HATPase_dom"/>
</dbReference>
<feature type="coiled-coil region" evidence="6">
    <location>
        <begin position="506"/>
        <end position="533"/>
    </location>
</feature>
<dbReference type="Proteomes" id="UP000011682">
    <property type="component" value="Unassembled WGS sequence"/>
</dbReference>
<dbReference type="InterPro" id="IPR035965">
    <property type="entry name" value="PAS-like_dom_sf"/>
</dbReference>
<dbReference type="InterPro" id="IPR003661">
    <property type="entry name" value="HisK_dim/P_dom"/>
</dbReference>
<dbReference type="Pfam" id="PF00512">
    <property type="entry name" value="HisKA"/>
    <property type="match status" value="1"/>
</dbReference>
<feature type="domain" description="Histidine kinase" evidence="7">
    <location>
        <begin position="833"/>
        <end position="1050"/>
    </location>
</feature>